<evidence type="ECO:0000259" key="11">
    <source>
        <dbReference type="Pfam" id="PF00082"/>
    </source>
</evidence>
<dbReference type="CDD" id="cd07484">
    <property type="entry name" value="Peptidases_S8_Thermitase_like"/>
    <property type="match status" value="1"/>
</dbReference>
<evidence type="ECO:0000256" key="6">
    <source>
        <dbReference type="ARBA" id="ARBA00022825"/>
    </source>
</evidence>
<keyword evidence="3" id="KW-0964">Secreted</keyword>
<evidence type="ECO:0000256" key="5">
    <source>
        <dbReference type="ARBA" id="ARBA00022801"/>
    </source>
</evidence>
<dbReference type="GO" id="GO:0005576">
    <property type="term" value="C:extracellular region"/>
    <property type="evidence" value="ECO:0007669"/>
    <property type="project" value="UniProtKB-SubCell"/>
</dbReference>
<dbReference type="AlphaFoldDB" id="A0A6N7PS88"/>
<evidence type="ECO:0000256" key="10">
    <source>
        <dbReference type="SAM" id="SignalP"/>
    </source>
</evidence>
<feature type="signal peptide" evidence="10">
    <location>
        <begin position="1"/>
        <end position="29"/>
    </location>
</feature>
<accession>A0A6N7PS88</accession>
<keyword evidence="5 7" id="KW-0378">Hydrolase</keyword>
<dbReference type="GO" id="GO:0006508">
    <property type="term" value="P:proteolysis"/>
    <property type="evidence" value="ECO:0007669"/>
    <property type="project" value="UniProtKB-KW"/>
</dbReference>
<feature type="transmembrane region" description="Helical" evidence="9">
    <location>
        <begin position="457"/>
        <end position="476"/>
    </location>
</feature>
<evidence type="ECO:0000256" key="7">
    <source>
        <dbReference type="PROSITE-ProRule" id="PRU01240"/>
    </source>
</evidence>
<comment type="similarity">
    <text evidence="2 7 8">Belongs to the peptidase S8 family.</text>
</comment>
<feature type="transmembrane region" description="Helical" evidence="9">
    <location>
        <begin position="488"/>
        <end position="509"/>
    </location>
</feature>
<dbReference type="InterPro" id="IPR023827">
    <property type="entry name" value="Peptidase_S8_Asp-AS"/>
</dbReference>
<evidence type="ECO:0000256" key="8">
    <source>
        <dbReference type="RuleBase" id="RU003355"/>
    </source>
</evidence>
<keyword evidence="9" id="KW-0472">Membrane</keyword>
<feature type="active site" description="Charge relay system" evidence="7">
    <location>
        <position position="393"/>
    </location>
</feature>
<dbReference type="PRINTS" id="PR00723">
    <property type="entry name" value="SUBTILISIN"/>
</dbReference>
<evidence type="ECO:0000256" key="3">
    <source>
        <dbReference type="ARBA" id="ARBA00022525"/>
    </source>
</evidence>
<dbReference type="PANTHER" id="PTHR43806">
    <property type="entry name" value="PEPTIDASE S8"/>
    <property type="match status" value="1"/>
</dbReference>
<dbReference type="PROSITE" id="PS51892">
    <property type="entry name" value="SUBTILASE"/>
    <property type="match status" value="1"/>
</dbReference>
<feature type="transmembrane region" description="Helical" evidence="9">
    <location>
        <begin position="537"/>
        <end position="556"/>
    </location>
</feature>
<feature type="active site" description="Charge relay system" evidence="7">
    <location>
        <position position="192"/>
    </location>
</feature>
<dbReference type="SUPFAM" id="SSF52743">
    <property type="entry name" value="Subtilisin-like"/>
    <property type="match status" value="1"/>
</dbReference>
<dbReference type="GO" id="GO:0004252">
    <property type="term" value="F:serine-type endopeptidase activity"/>
    <property type="evidence" value="ECO:0007669"/>
    <property type="project" value="UniProtKB-UniRule"/>
</dbReference>
<dbReference type="PROSITE" id="PS00138">
    <property type="entry name" value="SUBTILASE_SER"/>
    <property type="match status" value="1"/>
</dbReference>
<evidence type="ECO:0000256" key="2">
    <source>
        <dbReference type="ARBA" id="ARBA00011073"/>
    </source>
</evidence>
<feature type="transmembrane region" description="Helical" evidence="9">
    <location>
        <begin position="587"/>
        <end position="607"/>
    </location>
</feature>
<feature type="chain" id="PRO_5026738744" evidence="10">
    <location>
        <begin position="30"/>
        <end position="615"/>
    </location>
</feature>
<dbReference type="InterPro" id="IPR034084">
    <property type="entry name" value="Thermitase-like_dom"/>
</dbReference>
<dbReference type="Proteomes" id="UP000440224">
    <property type="component" value="Unassembled WGS sequence"/>
</dbReference>
<dbReference type="Gene3D" id="3.40.50.200">
    <property type="entry name" value="Peptidase S8/S53 domain"/>
    <property type="match status" value="1"/>
</dbReference>
<dbReference type="PROSITE" id="PS00136">
    <property type="entry name" value="SUBTILASE_ASP"/>
    <property type="match status" value="1"/>
</dbReference>
<dbReference type="InterPro" id="IPR050131">
    <property type="entry name" value="Peptidase_S8_subtilisin-like"/>
</dbReference>
<keyword evidence="4 7" id="KW-0645">Protease</keyword>
<keyword evidence="9" id="KW-0812">Transmembrane</keyword>
<evidence type="ECO:0000313" key="13">
    <source>
        <dbReference type="Proteomes" id="UP000440224"/>
    </source>
</evidence>
<reference evidence="12 13" key="1">
    <citation type="submission" date="2019-10" db="EMBL/GenBank/DDBJ databases">
        <title>A soil myxobacterium in the family Polyangiaceae.</title>
        <authorList>
            <person name="Li Y."/>
            <person name="Wang J."/>
        </authorList>
    </citation>
    <scope>NUCLEOTIDE SEQUENCE [LARGE SCALE GENOMIC DNA]</scope>
    <source>
        <strain evidence="12 13">DSM 14734</strain>
    </source>
</reference>
<dbReference type="RefSeq" id="WP_153821607.1">
    <property type="nucleotide sequence ID" value="NZ_WJIE01000006.1"/>
</dbReference>
<keyword evidence="13" id="KW-1185">Reference proteome</keyword>
<dbReference type="Pfam" id="PF00082">
    <property type="entry name" value="Peptidase_S8"/>
    <property type="match status" value="1"/>
</dbReference>
<dbReference type="OrthoDB" id="9790784at2"/>
<feature type="active site" description="Charge relay system" evidence="7">
    <location>
        <position position="233"/>
    </location>
</feature>
<feature type="transmembrane region" description="Helical" evidence="9">
    <location>
        <begin position="563"/>
        <end position="581"/>
    </location>
</feature>
<dbReference type="InterPro" id="IPR015500">
    <property type="entry name" value="Peptidase_S8_subtilisin-rel"/>
</dbReference>
<dbReference type="PANTHER" id="PTHR43806:SF11">
    <property type="entry name" value="CEREVISIN-RELATED"/>
    <property type="match status" value="1"/>
</dbReference>
<keyword evidence="6 7" id="KW-0720">Serine protease</keyword>
<comment type="subcellular location">
    <subcellularLocation>
        <location evidence="1">Secreted</location>
    </subcellularLocation>
</comment>
<protein>
    <submittedName>
        <fullName evidence="12">S8 family serine peptidase</fullName>
    </submittedName>
</protein>
<dbReference type="InterPro" id="IPR036852">
    <property type="entry name" value="Peptidase_S8/S53_dom_sf"/>
</dbReference>
<dbReference type="InterPro" id="IPR000209">
    <property type="entry name" value="Peptidase_S8/S53_dom"/>
</dbReference>
<keyword evidence="10" id="KW-0732">Signal</keyword>
<proteinExistence type="inferred from homology"/>
<dbReference type="EMBL" id="WJIE01000006">
    <property type="protein sequence ID" value="MRG94799.1"/>
    <property type="molecule type" value="Genomic_DNA"/>
</dbReference>
<evidence type="ECO:0000256" key="4">
    <source>
        <dbReference type="ARBA" id="ARBA00022670"/>
    </source>
</evidence>
<sequence length="615" mass="63706">MRTPAALPTALVATLVASALVVTVSAASAQRPERSLVDPSRPSGTTTTVEELLGPLYEPVAIATEGFLSTPEGLGETSWDVPGQIVVDARDDLDAPSLLSLAADFGLAFTPTDLEPTTKMQIASVPAGDMQSVLDRLSRDPRVEFAEPLAKVRASFVPNDPLAGEQWHMQRIGAQRAWDFSAGRGVTVAVVDTGIACEDHGPYTKGSDLAATECAPGWNFVTGTEHANDDQGHGTHVAGTIAQSTNNGIGASGVAFGARLMPVKVLNENGWGTTADVADGIRWAADNGAHVINLSLGGPRNAKVIQKAIDHARSMGAVVVAAAGNTGGSVQYPGASDGVIGVSATDPNDKLASFSSRGEGVDLAAPGVKVVQQTVCNKGRNKCEQFPGWNGTSMASPHVAGAAALVMGLGVTDPAAVEDALRKSARVVDSSDGGKKLYGAGVLDAAEAAVSVTKQHAFTRLVALVLMTAFVARAARKKNKDAKSPLRLDFLLPALAAGPGLFFFAPWLLPRADFWVDVAARPIADLDLLVGVSLHRFLPLANALVPFLFTAVFFGVKRLRPAIAGLAVGTGAYLLSLVALGDAAGPFGRVALVAWCVLNAALCAWIARTNLAETR</sequence>
<gene>
    <name evidence="12" type="ORF">GF068_23170</name>
</gene>
<name>A0A6N7PS88_9BACT</name>
<evidence type="ECO:0000313" key="12">
    <source>
        <dbReference type="EMBL" id="MRG94799.1"/>
    </source>
</evidence>
<organism evidence="12 13">
    <name type="scientific">Polyangium spumosum</name>
    <dbReference type="NCBI Taxonomy" id="889282"/>
    <lineage>
        <taxon>Bacteria</taxon>
        <taxon>Pseudomonadati</taxon>
        <taxon>Myxococcota</taxon>
        <taxon>Polyangia</taxon>
        <taxon>Polyangiales</taxon>
        <taxon>Polyangiaceae</taxon>
        <taxon>Polyangium</taxon>
    </lineage>
</organism>
<evidence type="ECO:0000256" key="1">
    <source>
        <dbReference type="ARBA" id="ARBA00004613"/>
    </source>
</evidence>
<evidence type="ECO:0000256" key="9">
    <source>
        <dbReference type="SAM" id="Phobius"/>
    </source>
</evidence>
<dbReference type="InterPro" id="IPR023828">
    <property type="entry name" value="Peptidase_S8_Ser-AS"/>
</dbReference>
<keyword evidence="9" id="KW-1133">Transmembrane helix</keyword>
<comment type="caution">
    <text evidence="12">The sequence shown here is derived from an EMBL/GenBank/DDBJ whole genome shotgun (WGS) entry which is preliminary data.</text>
</comment>
<feature type="domain" description="Peptidase S8/S53" evidence="11">
    <location>
        <begin position="183"/>
        <end position="441"/>
    </location>
</feature>